<dbReference type="EMBL" id="JAUSRA010000001">
    <property type="protein sequence ID" value="MDP9794447.1"/>
    <property type="molecule type" value="Genomic_DNA"/>
</dbReference>
<comment type="caution">
    <text evidence="1">The sequence shown here is derived from an EMBL/GenBank/DDBJ whole genome shotgun (WGS) entry which is preliminary data.</text>
</comment>
<dbReference type="Proteomes" id="UP001240984">
    <property type="component" value="Unassembled WGS sequence"/>
</dbReference>
<organism evidence="1 2">
    <name type="scientific">Catenuloplanes nepalensis</name>
    <dbReference type="NCBI Taxonomy" id="587533"/>
    <lineage>
        <taxon>Bacteria</taxon>
        <taxon>Bacillati</taxon>
        <taxon>Actinomycetota</taxon>
        <taxon>Actinomycetes</taxon>
        <taxon>Micromonosporales</taxon>
        <taxon>Micromonosporaceae</taxon>
        <taxon>Catenuloplanes</taxon>
    </lineage>
</organism>
<sequence>MRRRVLLGSAAVGAAGLVGWRPGSSLAAPAEATSRGGSNYGWYQIDDCNREPYGIVNSFHKAPDVIRSQLAAMRAAGQARLRVHIIHRHRADTGTSMDSTGGNISAQNRQNLADLLRAIDDAGFVEIQVAFMPIGENAAYNWPSWNEDMYQENWNLISNLRPIIAGSGLHYRIDLCNEAIPTNLQPVLLAYTQRLWNDYTNAFDKKDTVGFSAIGYAGRIQNIPKVYGNNPPYLFDFHFYRRDDGLDEGALFTIAHDMMNQYGYTKQGWTIGEVFNNDALAASSLRQAINSTGRTVYYLLQWPRQAPPSNGDPEPTCPDKTVPPPPVNFGAYIAQGF</sequence>
<name>A0ABT9MSP2_9ACTN</name>
<keyword evidence="2" id="KW-1185">Reference proteome</keyword>
<proteinExistence type="predicted"/>
<evidence type="ECO:0000313" key="1">
    <source>
        <dbReference type="EMBL" id="MDP9794447.1"/>
    </source>
</evidence>
<evidence type="ECO:0000313" key="2">
    <source>
        <dbReference type="Proteomes" id="UP001240984"/>
    </source>
</evidence>
<reference evidence="1 2" key="1">
    <citation type="submission" date="2023-07" db="EMBL/GenBank/DDBJ databases">
        <title>Sequencing the genomes of 1000 actinobacteria strains.</title>
        <authorList>
            <person name="Klenk H.-P."/>
        </authorList>
    </citation>
    <scope>NUCLEOTIDE SEQUENCE [LARGE SCALE GENOMIC DNA]</scope>
    <source>
        <strain evidence="1 2">DSM 44710</strain>
    </source>
</reference>
<protein>
    <submittedName>
        <fullName evidence="1">Uncharacterized protein</fullName>
    </submittedName>
</protein>
<gene>
    <name evidence="1" type="ORF">J2S43_002959</name>
</gene>
<accession>A0ABT9MSP2</accession>
<dbReference type="RefSeq" id="WP_306829588.1">
    <property type="nucleotide sequence ID" value="NZ_JAUSRA010000001.1"/>
</dbReference>